<evidence type="ECO:0000313" key="1">
    <source>
        <dbReference type="EMBL" id="KKK95186.1"/>
    </source>
</evidence>
<dbReference type="AlphaFoldDB" id="A0A0F9CEQ3"/>
<protein>
    <recommendedName>
        <fullName evidence="2">Glycosyltransferase 2-like domain-containing protein</fullName>
    </recommendedName>
</protein>
<name>A0A0F9CEQ3_9ZZZZ</name>
<dbReference type="CDD" id="cd00761">
    <property type="entry name" value="Glyco_tranf_GTA_type"/>
    <property type="match status" value="1"/>
</dbReference>
<proteinExistence type="predicted"/>
<reference evidence="1" key="1">
    <citation type="journal article" date="2015" name="Nature">
        <title>Complex archaea that bridge the gap between prokaryotes and eukaryotes.</title>
        <authorList>
            <person name="Spang A."/>
            <person name="Saw J.H."/>
            <person name="Jorgensen S.L."/>
            <person name="Zaremba-Niedzwiedzka K."/>
            <person name="Martijn J."/>
            <person name="Lind A.E."/>
            <person name="van Eijk R."/>
            <person name="Schleper C."/>
            <person name="Guy L."/>
            <person name="Ettema T.J."/>
        </authorList>
    </citation>
    <scope>NUCLEOTIDE SEQUENCE</scope>
</reference>
<evidence type="ECO:0008006" key="2">
    <source>
        <dbReference type="Google" id="ProtNLM"/>
    </source>
</evidence>
<feature type="non-terminal residue" evidence="1">
    <location>
        <position position="237"/>
    </location>
</feature>
<accession>A0A0F9CEQ3</accession>
<dbReference type="Gene3D" id="3.90.550.10">
    <property type="entry name" value="Spore Coat Polysaccharide Biosynthesis Protein SpsA, Chain A"/>
    <property type="match status" value="1"/>
</dbReference>
<dbReference type="InterPro" id="IPR029044">
    <property type="entry name" value="Nucleotide-diphossugar_trans"/>
</dbReference>
<comment type="caution">
    <text evidence="1">The sequence shown here is derived from an EMBL/GenBank/DDBJ whole genome shotgun (WGS) entry which is preliminary data.</text>
</comment>
<sequence>MNNIEMVALIYKSTNYLNFIINEFRKDFCKVDGWEVKFRLIANDATEGVLATLANSGVPYTILNNPNPQEYYLNRVYRAWNFGATTSGAENICFVNSDDVFSKDWLKNLLKHHNGINIPVSRLIESGKMPSGTYGITQYFGNSPASINFDAWDTFVNNTAEDRTEPGGLFMPVVFNVEQFKNSGMFPEGNIYNDGVGTLNGPVIQSGDAYFYKKLETDFGMKHITVFDSLIYHIQEG</sequence>
<organism evidence="1">
    <name type="scientific">marine sediment metagenome</name>
    <dbReference type="NCBI Taxonomy" id="412755"/>
    <lineage>
        <taxon>unclassified sequences</taxon>
        <taxon>metagenomes</taxon>
        <taxon>ecological metagenomes</taxon>
    </lineage>
</organism>
<dbReference type="EMBL" id="LAZR01047019">
    <property type="protein sequence ID" value="KKK95186.1"/>
    <property type="molecule type" value="Genomic_DNA"/>
</dbReference>
<gene>
    <name evidence="1" type="ORF">LCGC14_2675330</name>
</gene>
<dbReference type="SUPFAM" id="SSF53448">
    <property type="entry name" value="Nucleotide-diphospho-sugar transferases"/>
    <property type="match status" value="1"/>
</dbReference>